<dbReference type="STRING" id="2025994.A0A2T3ALB5"/>
<evidence type="ECO:0000256" key="1">
    <source>
        <dbReference type="ARBA" id="ARBA00023002"/>
    </source>
</evidence>
<dbReference type="GO" id="GO:0042602">
    <property type="term" value="F:riboflavin reductase (NADPH) activity"/>
    <property type="evidence" value="ECO:0007669"/>
    <property type="project" value="TreeGrafter"/>
</dbReference>
<dbReference type="EMBL" id="KZ678377">
    <property type="protein sequence ID" value="PSS02492.1"/>
    <property type="molecule type" value="Genomic_DNA"/>
</dbReference>
<keyword evidence="5" id="KW-1185">Reference proteome</keyword>
<feature type="region of interest" description="Disordered" evidence="2">
    <location>
        <begin position="198"/>
        <end position="222"/>
    </location>
</feature>
<dbReference type="OrthoDB" id="2015405at2759"/>
<feature type="region of interest" description="Disordered" evidence="2">
    <location>
        <begin position="291"/>
        <end position="324"/>
    </location>
</feature>
<organism evidence="4 5">
    <name type="scientific">Coniella lustricola</name>
    <dbReference type="NCBI Taxonomy" id="2025994"/>
    <lineage>
        <taxon>Eukaryota</taxon>
        <taxon>Fungi</taxon>
        <taxon>Dikarya</taxon>
        <taxon>Ascomycota</taxon>
        <taxon>Pezizomycotina</taxon>
        <taxon>Sordariomycetes</taxon>
        <taxon>Sordariomycetidae</taxon>
        <taxon>Diaporthales</taxon>
        <taxon>Schizoparmaceae</taxon>
        <taxon>Coniella</taxon>
    </lineage>
</organism>
<dbReference type="AlphaFoldDB" id="A0A2T3ALB5"/>
<proteinExistence type="predicted"/>
<dbReference type="SMART" id="SM00903">
    <property type="entry name" value="Flavin_Reduct"/>
    <property type="match status" value="1"/>
</dbReference>
<dbReference type="InterPro" id="IPR012349">
    <property type="entry name" value="Split_barrel_FMN-bd"/>
</dbReference>
<dbReference type="SUPFAM" id="SSF50475">
    <property type="entry name" value="FMN-binding split barrel"/>
    <property type="match status" value="1"/>
</dbReference>
<dbReference type="GO" id="GO:0010181">
    <property type="term" value="F:FMN binding"/>
    <property type="evidence" value="ECO:0007669"/>
    <property type="project" value="InterPro"/>
</dbReference>
<feature type="domain" description="Flavin reductase like" evidence="3">
    <location>
        <begin position="78"/>
        <end position="289"/>
    </location>
</feature>
<feature type="region of interest" description="Disordered" evidence="2">
    <location>
        <begin position="12"/>
        <end position="34"/>
    </location>
</feature>
<feature type="compositionally biased region" description="Basic and acidic residues" evidence="2">
    <location>
        <begin position="298"/>
        <end position="313"/>
    </location>
</feature>
<reference evidence="4 5" key="1">
    <citation type="journal article" date="2018" name="Mycol. Prog.">
        <title>Coniella lustricola, a new species from submerged detritus.</title>
        <authorList>
            <person name="Raudabaugh D.B."/>
            <person name="Iturriaga T."/>
            <person name="Carver A."/>
            <person name="Mondo S."/>
            <person name="Pangilinan J."/>
            <person name="Lipzen A."/>
            <person name="He G."/>
            <person name="Amirebrahimi M."/>
            <person name="Grigoriev I.V."/>
            <person name="Miller A.N."/>
        </authorList>
    </citation>
    <scope>NUCLEOTIDE SEQUENCE [LARGE SCALE GENOMIC DNA]</scope>
    <source>
        <strain evidence="4 5">B22-T-1</strain>
    </source>
</reference>
<evidence type="ECO:0000313" key="5">
    <source>
        <dbReference type="Proteomes" id="UP000241462"/>
    </source>
</evidence>
<feature type="compositionally biased region" description="Low complexity" evidence="2">
    <location>
        <begin position="98"/>
        <end position="108"/>
    </location>
</feature>
<evidence type="ECO:0000259" key="3">
    <source>
        <dbReference type="SMART" id="SM00903"/>
    </source>
</evidence>
<dbReference type="InParanoid" id="A0A2T3ALB5"/>
<gene>
    <name evidence="4" type="ORF">BD289DRAFT_449779</name>
</gene>
<dbReference type="Proteomes" id="UP000241462">
    <property type="component" value="Unassembled WGS sequence"/>
</dbReference>
<protein>
    <submittedName>
        <fullName evidence="4">Flavin reductase like domain-domain-containing protein</fullName>
    </submittedName>
</protein>
<evidence type="ECO:0000256" key="2">
    <source>
        <dbReference type="SAM" id="MobiDB-lite"/>
    </source>
</evidence>
<evidence type="ECO:0000313" key="4">
    <source>
        <dbReference type="EMBL" id="PSS02492.1"/>
    </source>
</evidence>
<dbReference type="PANTHER" id="PTHR30466:SF1">
    <property type="entry name" value="FMN REDUCTASE (NADH) RUTF"/>
    <property type="match status" value="1"/>
</dbReference>
<accession>A0A2T3ALB5</accession>
<keyword evidence="1" id="KW-0560">Oxidoreductase</keyword>
<name>A0A2T3ALB5_9PEZI</name>
<dbReference type="InterPro" id="IPR002563">
    <property type="entry name" value="Flavin_Rdtase-like_dom"/>
</dbReference>
<dbReference type="InterPro" id="IPR050268">
    <property type="entry name" value="NADH-dep_flavin_reductase"/>
</dbReference>
<dbReference type="Pfam" id="PF01613">
    <property type="entry name" value="Flavin_Reduct"/>
    <property type="match status" value="1"/>
</dbReference>
<feature type="region of interest" description="Disordered" evidence="2">
    <location>
        <begin position="97"/>
        <end position="119"/>
    </location>
</feature>
<dbReference type="PANTHER" id="PTHR30466">
    <property type="entry name" value="FLAVIN REDUCTASE"/>
    <property type="match status" value="1"/>
</dbReference>
<sequence length="359" mass="38324">MFAKCSPLCPRTGSPNVVKSRPPRLDSARHKQPSQVRFLSTTAAVFSSPSSTSSTASTASTEPTAAAAATSEQLRAVMRHLPHSVVVCTSVAADLALSSPSSPSTSTSEPRGMTMSSFTSLSLQPTPVVTFNIATPSRTLDAVSQSRHFNIHVLSGDAEGARVADWFRRGNAADLGLFDAGKMLEGCGCQVLPDTHKAERRQREDDEGAVTTRKVEGDGNNAPMLRGPGVLYALRCRLLADEPHRGLVRVRDHVVVLAEVVEIVRGAAGHVGDEEVVFGLVHADRQYRRVDGTTVDSQGERERDAEKGMEGGKGRSPARNPKHIELQAVTRRATKAALEYSIAVGLAAKSTSARGKVQR</sequence>
<dbReference type="Gene3D" id="2.30.110.10">
    <property type="entry name" value="Electron Transport, Fmn-binding Protein, Chain A"/>
    <property type="match status" value="1"/>
</dbReference>